<dbReference type="RefSeq" id="WP_167838986.1">
    <property type="nucleotide sequence ID" value="NZ_CP047616.1"/>
</dbReference>
<dbReference type="GO" id="GO:0005524">
    <property type="term" value="F:ATP binding"/>
    <property type="evidence" value="ECO:0007669"/>
    <property type="project" value="UniProtKB-KW"/>
</dbReference>
<dbReference type="AlphaFoldDB" id="A0A6H0UFP1"/>
<dbReference type="PROSITE" id="PS00211">
    <property type="entry name" value="ABC_TRANSPORTER_1"/>
    <property type="match status" value="1"/>
</dbReference>
<comment type="subcellular location">
    <subcellularLocation>
        <location evidence="1">Cell membrane</location>
        <topology evidence="1">Multi-pass membrane protein</topology>
    </subcellularLocation>
</comment>
<evidence type="ECO:0000256" key="5">
    <source>
        <dbReference type="ARBA" id="ARBA00022989"/>
    </source>
</evidence>
<dbReference type="Gene3D" id="3.40.50.300">
    <property type="entry name" value="P-loop containing nucleotide triphosphate hydrolases"/>
    <property type="match status" value="1"/>
</dbReference>
<dbReference type="SUPFAM" id="SSF90123">
    <property type="entry name" value="ABC transporter transmembrane region"/>
    <property type="match status" value="1"/>
</dbReference>
<dbReference type="GO" id="GO:0016887">
    <property type="term" value="F:ATP hydrolysis activity"/>
    <property type="evidence" value="ECO:0007669"/>
    <property type="project" value="InterPro"/>
</dbReference>
<evidence type="ECO:0000256" key="6">
    <source>
        <dbReference type="ARBA" id="ARBA00023136"/>
    </source>
</evidence>
<dbReference type="InterPro" id="IPR039421">
    <property type="entry name" value="Type_1_exporter"/>
</dbReference>
<dbReference type="InterPro" id="IPR027417">
    <property type="entry name" value="P-loop_NTPase"/>
</dbReference>
<evidence type="ECO:0000256" key="3">
    <source>
        <dbReference type="ARBA" id="ARBA00022741"/>
    </source>
</evidence>
<dbReference type="Gene3D" id="1.20.1560.10">
    <property type="entry name" value="ABC transporter type 1, transmembrane domain"/>
    <property type="match status" value="1"/>
</dbReference>
<dbReference type="Proteomes" id="UP000501945">
    <property type="component" value="Chromosome"/>
</dbReference>
<evidence type="ECO:0000256" key="7">
    <source>
        <dbReference type="SAM" id="Phobius"/>
    </source>
</evidence>
<dbReference type="InterPro" id="IPR003439">
    <property type="entry name" value="ABC_transporter-like_ATP-bd"/>
</dbReference>
<dbReference type="InterPro" id="IPR003593">
    <property type="entry name" value="AAA+_ATPase"/>
</dbReference>
<evidence type="ECO:0000313" key="10">
    <source>
        <dbReference type="Proteomes" id="UP000501945"/>
    </source>
</evidence>
<dbReference type="SUPFAM" id="SSF52540">
    <property type="entry name" value="P-loop containing nucleoside triphosphate hydrolases"/>
    <property type="match status" value="1"/>
</dbReference>
<evidence type="ECO:0000256" key="1">
    <source>
        <dbReference type="ARBA" id="ARBA00004651"/>
    </source>
</evidence>
<keyword evidence="6 7" id="KW-0472">Membrane</keyword>
<dbReference type="EMBL" id="CP047616">
    <property type="protein sequence ID" value="QIW54408.1"/>
    <property type="molecule type" value="Genomic_DNA"/>
</dbReference>
<dbReference type="PROSITE" id="PS50893">
    <property type="entry name" value="ABC_TRANSPORTER_2"/>
    <property type="match status" value="1"/>
</dbReference>
<feature type="transmembrane region" description="Helical" evidence="7">
    <location>
        <begin position="150"/>
        <end position="168"/>
    </location>
</feature>
<name>A0A6H0UFP1_9LACT</name>
<dbReference type="InterPro" id="IPR036640">
    <property type="entry name" value="ABC1_TM_sf"/>
</dbReference>
<evidence type="ECO:0000313" key="9">
    <source>
        <dbReference type="EMBL" id="QIW54408.1"/>
    </source>
</evidence>
<dbReference type="PANTHER" id="PTHR24221">
    <property type="entry name" value="ATP-BINDING CASSETTE SUB-FAMILY B"/>
    <property type="match status" value="1"/>
</dbReference>
<reference evidence="9 10" key="1">
    <citation type="submission" date="2019-12" db="EMBL/GenBank/DDBJ databases">
        <title>Whole genome sequences of Lactococcus raffinolactis strains isolated from sewage.</title>
        <authorList>
            <person name="Ybazeta G."/>
            <person name="Ross M."/>
            <person name="Brabant-Kirwan D."/>
            <person name="Saleh M."/>
            <person name="Dillon J.A."/>
            <person name="Splinter K."/>
            <person name="Nokhbeh R."/>
        </authorList>
    </citation>
    <scope>NUCLEOTIDE SEQUENCE [LARGE SCALE GENOMIC DNA]</scope>
    <source>
        <strain evidence="9 10">Lr_19_5</strain>
    </source>
</reference>
<feature type="transmembrane region" description="Helical" evidence="7">
    <location>
        <begin position="267"/>
        <end position="285"/>
    </location>
</feature>
<proteinExistence type="predicted"/>
<dbReference type="PANTHER" id="PTHR24221:SF646">
    <property type="entry name" value="HAEMOLYSIN SECRETION ATP-BINDING PROTEIN"/>
    <property type="match status" value="1"/>
</dbReference>
<sequence>MKEAKMMLRITSAFKQVLVIIVKHRPFLALVCTISAMISGFLAPLAIWVNSQIIDLGLEVASHKLSFKNYIPYLILFGISLLMPQIITTIKTTYLEPATELIFSTSLKKDLIRQLEKMSYEHFENEQSLEIMDKTFNCLEESATHLFPNYFFRMIATTISLLGILFLFFDIRWWLPLTLLLPFFLDSYFSTKDQFDIYQEMDAYWQREQRYTILGKMLRTRKSVTENQLLQASNYLVSTYKSRLEKRNKEFEHYYFMNLTRHFLRQNIMRFSQLINVLILLFIYYRGDIAIGVLLALIMAIFSSLWEDLYSLKNIVKSLGVHVKTFDYYQAYLQLSQDEYGMIDQIPRTCSVVFDDVCFTYPGTTKQILKHVSFKIEAGEKVALVGQNAEGKSTTIKLLLGLFKPDSGQITIDGQPLSAYTQAVREGLFGTVFQEISKYDISVNDNIGLGDVSQIGNRELILEAAKKANLEKIIDKLPEKGATLLSREFTGGVDLSGGQWQRLAIARAFMGEKPLLILDEPTSQMDPVVESQIYSDFLAMSEEKTVLLVTHRLGATKITDRIIVFSGGSIIEAGTHDELVDKNGLYAEMFQSQQQWYDVKEGA</sequence>
<keyword evidence="4 9" id="KW-0067">ATP-binding</keyword>
<evidence type="ECO:0000259" key="8">
    <source>
        <dbReference type="PROSITE" id="PS50893"/>
    </source>
</evidence>
<evidence type="ECO:0000256" key="4">
    <source>
        <dbReference type="ARBA" id="ARBA00022840"/>
    </source>
</evidence>
<keyword evidence="5 7" id="KW-1133">Transmembrane helix</keyword>
<dbReference type="GO" id="GO:0005886">
    <property type="term" value="C:plasma membrane"/>
    <property type="evidence" value="ECO:0007669"/>
    <property type="project" value="UniProtKB-SubCell"/>
</dbReference>
<dbReference type="GO" id="GO:0034040">
    <property type="term" value="F:ATPase-coupled lipid transmembrane transporter activity"/>
    <property type="evidence" value="ECO:0007669"/>
    <property type="project" value="TreeGrafter"/>
</dbReference>
<keyword evidence="2 7" id="KW-0812">Transmembrane</keyword>
<keyword evidence="3" id="KW-0547">Nucleotide-binding</keyword>
<evidence type="ECO:0000256" key="2">
    <source>
        <dbReference type="ARBA" id="ARBA00022692"/>
    </source>
</evidence>
<feature type="transmembrane region" description="Helical" evidence="7">
    <location>
        <begin position="70"/>
        <end position="87"/>
    </location>
</feature>
<feature type="transmembrane region" description="Helical" evidence="7">
    <location>
        <begin position="27"/>
        <end position="50"/>
    </location>
</feature>
<feature type="domain" description="ABC transporter" evidence="8">
    <location>
        <begin position="352"/>
        <end position="592"/>
    </location>
</feature>
<dbReference type="Pfam" id="PF00005">
    <property type="entry name" value="ABC_tran"/>
    <property type="match status" value="1"/>
</dbReference>
<protein>
    <submittedName>
        <fullName evidence="9">ATP-binding cassette domain-containing protein</fullName>
    </submittedName>
</protein>
<gene>
    <name evidence="9" type="ORF">GU336_09840</name>
</gene>
<dbReference type="SMART" id="SM00382">
    <property type="entry name" value="AAA"/>
    <property type="match status" value="1"/>
</dbReference>
<dbReference type="InterPro" id="IPR017871">
    <property type="entry name" value="ABC_transporter-like_CS"/>
</dbReference>
<organism evidence="9 10">
    <name type="scientific">Pseudolactococcus raffinolactis</name>
    <dbReference type="NCBI Taxonomy" id="1366"/>
    <lineage>
        <taxon>Bacteria</taxon>
        <taxon>Bacillati</taxon>
        <taxon>Bacillota</taxon>
        <taxon>Bacilli</taxon>
        <taxon>Lactobacillales</taxon>
        <taxon>Streptococcaceae</taxon>
        <taxon>Pseudolactococcus</taxon>
    </lineage>
</organism>
<accession>A0A6H0UFP1</accession>